<accession>A0A0G1DK97</accession>
<dbReference type="InterPro" id="IPR036388">
    <property type="entry name" value="WH-like_DNA-bd_sf"/>
</dbReference>
<protein>
    <recommendedName>
        <fullName evidence="7">CopY family transcriptional regulator</fullName>
    </recommendedName>
</protein>
<dbReference type="SUPFAM" id="SSF46785">
    <property type="entry name" value="Winged helix' DNA-binding domain"/>
    <property type="match status" value="1"/>
</dbReference>
<keyword evidence="3" id="KW-0238">DNA-binding</keyword>
<dbReference type="InterPro" id="IPR036390">
    <property type="entry name" value="WH_DNA-bd_sf"/>
</dbReference>
<evidence type="ECO:0008006" key="7">
    <source>
        <dbReference type="Google" id="ProtNLM"/>
    </source>
</evidence>
<dbReference type="InterPro" id="IPR005650">
    <property type="entry name" value="BlaI_family"/>
</dbReference>
<dbReference type="GO" id="GO:0003677">
    <property type="term" value="F:DNA binding"/>
    <property type="evidence" value="ECO:0007669"/>
    <property type="project" value="UniProtKB-KW"/>
</dbReference>
<comment type="caution">
    <text evidence="5">The sequence shown here is derived from an EMBL/GenBank/DDBJ whole genome shotgun (WGS) entry which is preliminary data.</text>
</comment>
<dbReference type="Proteomes" id="UP000034894">
    <property type="component" value="Unassembled WGS sequence"/>
</dbReference>
<evidence type="ECO:0000313" key="5">
    <source>
        <dbReference type="EMBL" id="KKS98002.1"/>
    </source>
</evidence>
<comment type="similarity">
    <text evidence="1">Belongs to the BlaI transcriptional regulatory family.</text>
</comment>
<evidence type="ECO:0000256" key="2">
    <source>
        <dbReference type="ARBA" id="ARBA00023015"/>
    </source>
</evidence>
<dbReference type="STRING" id="1618443.UV73_C0004G0144"/>
<dbReference type="GO" id="GO:0045892">
    <property type="term" value="P:negative regulation of DNA-templated transcription"/>
    <property type="evidence" value="ECO:0007669"/>
    <property type="project" value="InterPro"/>
</dbReference>
<reference evidence="5 6" key="1">
    <citation type="journal article" date="2015" name="Nature">
        <title>rRNA introns, odd ribosomes, and small enigmatic genomes across a large radiation of phyla.</title>
        <authorList>
            <person name="Brown C.T."/>
            <person name="Hug L.A."/>
            <person name="Thomas B.C."/>
            <person name="Sharon I."/>
            <person name="Castelle C.J."/>
            <person name="Singh A."/>
            <person name="Wilkins M.J."/>
            <person name="Williams K.H."/>
            <person name="Banfield J.F."/>
        </authorList>
    </citation>
    <scope>NUCLEOTIDE SEQUENCE [LARGE SCALE GENOMIC DNA]</scope>
</reference>
<evidence type="ECO:0000256" key="4">
    <source>
        <dbReference type="ARBA" id="ARBA00023163"/>
    </source>
</evidence>
<keyword evidence="4" id="KW-0804">Transcription</keyword>
<name>A0A0G1DK97_9BACT</name>
<dbReference type="AlphaFoldDB" id="A0A0G1DK97"/>
<dbReference type="PIRSF" id="PIRSF019455">
    <property type="entry name" value="CopR_AtkY"/>
    <property type="match status" value="1"/>
</dbReference>
<dbReference type="EMBL" id="LCFP01000004">
    <property type="protein sequence ID" value="KKS98002.1"/>
    <property type="molecule type" value="Genomic_DNA"/>
</dbReference>
<evidence type="ECO:0000256" key="1">
    <source>
        <dbReference type="ARBA" id="ARBA00011046"/>
    </source>
</evidence>
<evidence type="ECO:0000256" key="3">
    <source>
        <dbReference type="ARBA" id="ARBA00023125"/>
    </source>
</evidence>
<organism evidence="5 6">
    <name type="scientific">Candidatus Gottesmanbacteria bacterium GW2011_GWA2_43_14</name>
    <dbReference type="NCBI Taxonomy" id="1618443"/>
    <lineage>
        <taxon>Bacteria</taxon>
        <taxon>Candidatus Gottesmaniibacteriota</taxon>
    </lineage>
</organism>
<dbReference type="Pfam" id="PF03965">
    <property type="entry name" value="Penicillinase_R"/>
    <property type="match status" value="1"/>
</dbReference>
<evidence type="ECO:0000313" key="6">
    <source>
        <dbReference type="Proteomes" id="UP000034894"/>
    </source>
</evidence>
<dbReference type="Gene3D" id="1.10.10.10">
    <property type="entry name" value="Winged helix-like DNA-binding domain superfamily/Winged helix DNA-binding domain"/>
    <property type="match status" value="1"/>
</dbReference>
<sequence length="126" mass="14435">MSVKSLSHLEQLIMEIVWACGDCSVRDVVRKINLKKKLAYTTVATILSRLYQKGLVLKETHDSRLYYFPKISKVDYGKSAARSFMRQFFSSFGDSAVASFAQSIERLPKDKKKRLLKLLANPDENK</sequence>
<gene>
    <name evidence="5" type="ORF">UV73_C0004G0144</name>
</gene>
<proteinExistence type="inferred from homology"/>
<keyword evidence="2" id="KW-0805">Transcription regulation</keyword>